<dbReference type="Pfam" id="PF00578">
    <property type="entry name" value="AhpC-TSA"/>
    <property type="match status" value="1"/>
</dbReference>
<name>A0A2S7UW01_9GAMM</name>
<dbReference type="Gene3D" id="3.40.30.10">
    <property type="entry name" value="Glutaredoxin"/>
    <property type="match status" value="1"/>
</dbReference>
<feature type="domain" description="Thioredoxin" evidence="1">
    <location>
        <begin position="30"/>
        <end position="165"/>
    </location>
</feature>
<dbReference type="AlphaFoldDB" id="A0A2S7UW01"/>
<dbReference type="RefSeq" id="WP_105052678.1">
    <property type="nucleotide sequence ID" value="NZ_BMYG01000006.1"/>
</dbReference>
<dbReference type="PROSITE" id="PS51352">
    <property type="entry name" value="THIOREDOXIN_2"/>
    <property type="match status" value="1"/>
</dbReference>
<dbReference type="SUPFAM" id="SSF52833">
    <property type="entry name" value="Thioredoxin-like"/>
    <property type="match status" value="1"/>
</dbReference>
<accession>A0A2S7UW01</accession>
<dbReference type="InterPro" id="IPR013766">
    <property type="entry name" value="Thioredoxin_domain"/>
</dbReference>
<organism evidence="2 3">
    <name type="scientific">Psychrosphaera saromensis</name>
    <dbReference type="NCBI Taxonomy" id="716813"/>
    <lineage>
        <taxon>Bacteria</taxon>
        <taxon>Pseudomonadati</taxon>
        <taxon>Pseudomonadota</taxon>
        <taxon>Gammaproteobacteria</taxon>
        <taxon>Alteromonadales</taxon>
        <taxon>Pseudoalteromonadaceae</taxon>
        <taxon>Psychrosphaera</taxon>
    </lineage>
</organism>
<dbReference type="InterPro" id="IPR000866">
    <property type="entry name" value="AhpC/TSA"/>
</dbReference>
<keyword evidence="3" id="KW-1185">Reference proteome</keyword>
<dbReference type="PANTHER" id="PTHR42852">
    <property type="entry name" value="THIOL:DISULFIDE INTERCHANGE PROTEIN DSBE"/>
    <property type="match status" value="1"/>
</dbReference>
<reference evidence="2 3" key="1">
    <citation type="submission" date="2016-12" db="EMBL/GenBank/DDBJ databases">
        <title>Diversity of luminous bacteria.</title>
        <authorList>
            <person name="Yoshizawa S."/>
            <person name="Kogure K."/>
        </authorList>
    </citation>
    <scope>NUCLEOTIDE SEQUENCE [LARGE SCALE GENOMIC DNA]</scope>
    <source>
        <strain evidence="2 3">SA4-48</strain>
    </source>
</reference>
<dbReference type="EMBL" id="MSCH01000003">
    <property type="protein sequence ID" value="PQJ54166.1"/>
    <property type="molecule type" value="Genomic_DNA"/>
</dbReference>
<evidence type="ECO:0000313" key="3">
    <source>
        <dbReference type="Proteomes" id="UP000239007"/>
    </source>
</evidence>
<dbReference type="GO" id="GO:0016209">
    <property type="term" value="F:antioxidant activity"/>
    <property type="evidence" value="ECO:0007669"/>
    <property type="project" value="InterPro"/>
</dbReference>
<dbReference type="OrthoDB" id="9796554at2"/>
<dbReference type="GO" id="GO:0016491">
    <property type="term" value="F:oxidoreductase activity"/>
    <property type="evidence" value="ECO:0007669"/>
    <property type="project" value="InterPro"/>
</dbReference>
<dbReference type="PANTHER" id="PTHR42852:SF17">
    <property type="entry name" value="THIOREDOXIN-LIKE PROTEIN HI_1115"/>
    <property type="match status" value="1"/>
</dbReference>
<dbReference type="InterPro" id="IPR050553">
    <property type="entry name" value="Thioredoxin_ResA/DsbE_sf"/>
</dbReference>
<gene>
    <name evidence="2" type="ORF">BTO11_11235</name>
</gene>
<dbReference type="Proteomes" id="UP000239007">
    <property type="component" value="Unassembled WGS sequence"/>
</dbReference>
<comment type="caution">
    <text evidence="2">The sequence shown here is derived from an EMBL/GenBank/DDBJ whole genome shotgun (WGS) entry which is preliminary data.</text>
</comment>
<dbReference type="InterPro" id="IPR036249">
    <property type="entry name" value="Thioredoxin-like_sf"/>
</dbReference>
<evidence type="ECO:0000259" key="1">
    <source>
        <dbReference type="PROSITE" id="PS51352"/>
    </source>
</evidence>
<sequence length="165" mass="18585">MLKNLTTQALVFVAIFMAITWFQESSLLSTSGDTKAPDFELLDTNGNQTSLASLSDKPTLLFFWAPWCSVCKFTMPNLQDFHETHSDQFNVVSVALSFQNPDEIINFIHENDYQFPTLLGNDALAKEYKIQGYPTYYVIDTKGVVVSKSMGYSTEIGMLLRSTIL</sequence>
<evidence type="ECO:0000313" key="2">
    <source>
        <dbReference type="EMBL" id="PQJ54166.1"/>
    </source>
</evidence>
<protein>
    <recommendedName>
        <fullName evidence="1">Thioredoxin domain-containing protein</fullName>
    </recommendedName>
</protein>
<proteinExistence type="predicted"/>